<dbReference type="InterPro" id="IPR001155">
    <property type="entry name" value="OxRdtase_FMN_N"/>
</dbReference>
<keyword evidence="4" id="KW-1185">Reference proteome</keyword>
<dbReference type="Pfam" id="PF00724">
    <property type="entry name" value="Oxidored_FMN"/>
    <property type="match status" value="1"/>
</dbReference>
<gene>
    <name evidence="3" type="ORF">M441DRAFT_65801</name>
</gene>
<dbReference type="Gene3D" id="3.20.20.70">
    <property type="entry name" value="Aldolase class I"/>
    <property type="match status" value="1"/>
</dbReference>
<dbReference type="GO" id="GO:0010181">
    <property type="term" value="F:FMN binding"/>
    <property type="evidence" value="ECO:0007669"/>
    <property type="project" value="InterPro"/>
</dbReference>
<dbReference type="OrthoDB" id="276546at2759"/>
<accession>A0A2T3ZGW1</accession>
<dbReference type="STRING" id="1042311.A0A2T3ZGW1"/>
<dbReference type="InterPro" id="IPR045247">
    <property type="entry name" value="Oye-like"/>
</dbReference>
<evidence type="ECO:0000259" key="2">
    <source>
        <dbReference type="Pfam" id="PF00724"/>
    </source>
</evidence>
<dbReference type="InterPro" id="IPR013785">
    <property type="entry name" value="Aldolase_TIM"/>
</dbReference>
<organism evidence="3 4">
    <name type="scientific">Trichoderma asperellum (strain ATCC 204424 / CBS 433.97 / NBRC 101777)</name>
    <dbReference type="NCBI Taxonomy" id="1042311"/>
    <lineage>
        <taxon>Eukaryota</taxon>
        <taxon>Fungi</taxon>
        <taxon>Dikarya</taxon>
        <taxon>Ascomycota</taxon>
        <taxon>Pezizomycotina</taxon>
        <taxon>Sordariomycetes</taxon>
        <taxon>Hypocreomycetidae</taxon>
        <taxon>Hypocreales</taxon>
        <taxon>Hypocreaceae</taxon>
        <taxon>Trichoderma</taxon>
    </lineage>
</organism>
<evidence type="ECO:0000313" key="4">
    <source>
        <dbReference type="Proteomes" id="UP000240493"/>
    </source>
</evidence>
<dbReference type="EMBL" id="KZ679258">
    <property type="protein sequence ID" value="PTB44030.1"/>
    <property type="molecule type" value="Genomic_DNA"/>
</dbReference>
<keyword evidence="1" id="KW-0285">Flavoprotein</keyword>
<dbReference type="PANTHER" id="PTHR22893">
    <property type="entry name" value="NADH OXIDOREDUCTASE-RELATED"/>
    <property type="match status" value="1"/>
</dbReference>
<dbReference type="Proteomes" id="UP000240493">
    <property type="component" value="Unassembled WGS sequence"/>
</dbReference>
<dbReference type="SUPFAM" id="SSF51395">
    <property type="entry name" value="FMN-linked oxidoreductases"/>
    <property type="match status" value="1"/>
</dbReference>
<dbReference type="GO" id="GO:0003959">
    <property type="term" value="F:NADPH dehydrogenase activity"/>
    <property type="evidence" value="ECO:0007669"/>
    <property type="project" value="TreeGrafter"/>
</dbReference>
<dbReference type="AlphaFoldDB" id="A0A2T3ZGW1"/>
<protein>
    <recommendedName>
        <fullName evidence="2">NADH:flavin oxidoreductase/NADH oxidase N-terminal domain-containing protein</fullName>
    </recommendedName>
</protein>
<sequence>MAAVSRCQADGEHVPTELIASVPGTLQIAEGNLVSKESGDLRNVPGLYNPHQMAAWKSTVEAFHCKASFNFAQLYTIGRAAYREVDDEKDFEFRSPSAIPWKDGARTPTVMTTADIKETIKNFVGAAKNAMEAGFDGVEIHGANGYLIDTFIQDISNQRDDEYGGCIENRSRFAYEIIKADAHAIGVNRVGLHLIKKADKLGIAYIHLIESRITGWDNIPENGRLDFAYSIFRGPILVSGGYTTENIAVMFGRCFTSNPDLVFKIEQNLKFTPFNVEDFIYSQTPKGYTDYIFSDEYLGSLNTTQVASQYAQAGSMQTSVSLATAFKSVSMYFQEFGWYRHIS</sequence>
<evidence type="ECO:0000313" key="3">
    <source>
        <dbReference type="EMBL" id="PTB44030.1"/>
    </source>
</evidence>
<reference evidence="3 4" key="1">
    <citation type="submission" date="2016-07" db="EMBL/GenBank/DDBJ databases">
        <title>Multiple horizontal gene transfer events from other fungi enriched the ability of initially mycotrophic Trichoderma (Ascomycota) to feed on dead plant biomass.</title>
        <authorList>
            <consortium name="DOE Joint Genome Institute"/>
            <person name="Aerts A."/>
            <person name="Atanasova L."/>
            <person name="Chenthamara K."/>
            <person name="Zhang J."/>
            <person name="Grujic M."/>
            <person name="Henrissat B."/>
            <person name="Kuo A."/>
            <person name="Salamov A."/>
            <person name="Lipzen A."/>
            <person name="Labutti K."/>
            <person name="Barry K."/>
            <person name="Miao Y."/>
            <person name="Rahimi M.J."/>
            <person name="Shen Q."/>
            <person name="Grigoriev I.V."/>
            <person name="Kubicek C.P."/>
            <person name="Druzhinina I.S."/>
        </authorList>
    </citation>
    <scope>NUCLEOTIDE SEQUENCE [LARGE SCALE GENOMIC DNA]</scope>
    <source>
        <strain evidence="3 4">CBS 433.97</strain>
    </source>
</reference>
<feature type="domain" description="NADH:flavin oxidoreductase/NADH oxidase N-terminal" evidence="2">
    <location>
        <begin position="20"/>
        <end position="192"/>
    </location>
</feature>
<evidence type="ECO:0000256" key="1">
    <source>
        <dbReference type="ARBA" id="ARBA00022630"/>
    </source>
</evidence>
<name>A0A2T3ZGW1_TRIA4</name>
<dbReference type="PANTHER" id="PTHR22893:SF91">
    <property type="entry name" value="NADPH DEHYDROGENASE 2-RELATED"/>
    <property type="match status" value="1"/>
</dbReference>
<proteinExistence type="predicted"/>